<evidence type="ECO:0000313" key="1">
    <source>
        <dbReference type="EMBL" id="SMD65150.1"/>
    </source>
</evidence>
<protein>
    <submittedName>
        <fullName evidence="1">Uncharacterized protein</fullName>
    </submittedName>
</protein>
<dbReference type="RefSeq" id="WP_088027109.1">
    <property type="nucleotide sequence ID" value="NZ_FWZD01000014.1"/>
</dbReference>
<dbReference type="EMBL" id="FWZD01000014">
    <property type="protein sequence ID" value="SMD65150.1"/>
    <property type="molecule type" value="Genomic_DNA"/>
</dbReference>
<sequence length="194" mass="22571">MENKYKHLKNGYTAIFFTDSNNKENAFFIDTNCFEIANSQEFYWHNQLVNSKGKRMRYNIIGRTKGQSTKTQLSRLLLECTTSKEICYNITGNPLDLRKCNLLKMDIGKVKTRGFQEEMNKLIKTVPPLPQIQLKNSDEKEKDIIISPKNDNIRILTDEQSNTYILLENGIMTAEIEKKYAKFLVKHLAHTITN</sequence>
<accession>A0A1Y5YSG4</accession>
<reference evidence="2" key="1">
    <citation type="submission" date="2017-04" db="EMBL/GenBank/DDBJ databases">
        <authorList>
            <person name="Criscuolo A."/>
        </authorList>
    </citation>
    <scope>NUCLEOTIDE SEQUENCE [LARGE SCALE GENOMIC DNA]</scope>
</reference>
<gene>
    <name evidence="1" type="ORF">BACERE00185_00036</name>
</gene>
<evidence type="ECO:0000313" key="2">
    <source>
        <dbReference type="Proteomes" id="UP000194439"/>
    </source>
</evidence>
<proteinExistence type="predicted"/>
<name>A0A1Y5YSG4_9BACI</name>
<dbReference type="AlphaFoldDB" id="A0A1Y5YSG4"/>
<organism evidence="1 2">
    <name type="scientific">Bacillus mobilis</name>
    <dbReference type="NCBI Taxonomy" id="2026190"/>
    <lineage>
        <taxon>Bacteria</taxon>
        <taxon>Bacillati</taxon>
        <taxon>Bacillota</taxon>
        <taxon>Bacilli</taxon>
        <taxon>Bacillales</taxon>
        <taxon>Bacillaceae</taxon>
        <taxon>Bacillus</taxon>
        <taxon>Bacillus cereus group</taxon>
    </lineage>
</organism>
<dbReference type="Proteomes" id="UP000194439">
    <property type="component" value="Unassembled WGS sequence"/>
</dbReference>